<proteinExistence type="predicted"/>
<evidence type="ECO:0000313" key="3">
    <source>
        <dbReference type="Proteomes" id="UP000293073"/>
    </source>
</evidence>
<evidence type="ECO:0000313" key="2">
    <source>
        <dbReference type="EMBL" id="QAY19109.1"/>
    </source>
</evidence>
<dbReference type="GeneID" id="301358806"/>
<feature type="region of interest" description="Disordered" evidence="1">
    <location>
        <begin position="532"/>
        <end position="551"/>
    </location>
</feature>
<dbReference type="KEGG" id="hezz:EO776_03455"/>
<reference evidence="3" key="1">
    <citation type="submission" date="2019-01" db="EMBL/GenBank/DDBJ databases">
        <title>Complete genome of Halorubrum ezzemoulense strain FB21.</title>
        <authorList>
            <person name="Feng Y."/>
            <person name="Louyakis A.S."/>
            <person name="Papke R.T."/>
            <person name="Gogarten J.P."/>
        </authorList>
    </citation>
    <scope>NUCLEOTIDE SEQUENCE [LARGE SCALE GENOMIC DNA]</scope>
    <source>
        <strain evidence="3">Fb21</strain>
    </source>
</reference>
<protein>
    <submittedName>
        <fullName evidence="2">Uncharacterized protein</fullName>
    </submittedName>
</protein>
<evidence type="ECO:0000256" key="1">
    <source>
        <dbReference type="SAM" id="MobiDB-lite"/>
    </source>
</evidence>
<name>A0A481RCZ3_HALEZ</name>
<feature type="compositionally biased region" description="Polar residues" evidence="1">
    <location>
        <begin position="92"/>
        <end position="106"/>
    </location>
</feature>
<dbReference type="Proteomes" id="UP000293073">
    <property type="component" value="Chromosome"/>
</dbReference>
<sequence length="745" mass="83821">MTDPTDTDDVKIYSQWPRVGCLRLRPPERDDGTPPAQSHPLASVIRSAFSNTKLRRLELLSWPAEPHQEWVLHPIDSTVQAQPDEDEDLTDPGQTRLNDAGTPTSATHDEASAATGALKSACKEQLVKPYGYGYDRCAVDLSPLEGTIRPTCRLAVRESPDLLPLAQRNPHGVVELISDLNDKDIPYLLQTIISRGDNSTFELSQRLAVYPPNYGLATEHDFAKHLDTGGRVDLSTYYDDQTNRIRSNFDLDATRYFEIDTSGDSWEAVSRHKHDVEIIRAARRVLAGRKDCHDLYAGYHDTDKELENLYQYANYYTKIPVDKRTVRAFVALVSDRIAYSPWENVSYIDPPNLVTHPVVLPAAAGKTADPEAASPENVTQYDDEQSVTLVTRGSAEHQYNEDWVADYYADAGWTVEQLDIETAESVPDLWIQKDGSAYFVEVEHKNLGQPANILTNAARAAHYDMDCIFVGEDRSTVQSIAKILREPVTDTDVHNGAQLYTMSDSLTLTDGSTPVLPPDVGSSKWYLRYQEPPEAGDEDDDIEARSPSQIEPELRLETPDGEVLAAGSVAESVATWEFEELLCESDPSAADRTNVHGPFVPTQLAYLARSSLRYYDGDQLERLDPNEYPADWDQSDAAGKRERYKNAYGTFVDRYTVPVDYTEIEKPDFIKPMNERIYKPQTSRKAPGMRESGRALWQFAEHKSRDNNALDLIKNRTWRWPHDVTSPDMPFVGDSRVLSELGLEE</sequence>
<dbReference type="EMBL" id="CP034940">
    <property type="protein sequence ID" value="QAY19109.1"/>
    <property type="molecule type" value="Genomic_DNA"/>
</dbReference>
<dbReference type="AlphaFoldDB" id="A0A481RCZ3"/>
<organism evidence="2 3">
    <name type="scientific">Halorubrum ezzemoulense</name>
    <name type="common">Halorubrum chaoviator</name>
    <dbReference type="NCBI Taxonomy" id="337243"/>
    <lineage>
        <taxon>Archaea</taxon>
        <taxon>Methanobacteriati</taxon>
        <taxon>Methanobacteriota</taxon>
        <taxon>Stenosarchaea group</taxon>
        <taxon>Halobacteria</taxon>
        <taxon>Halobacteriales</taxon>
        <taxon>Haloferacaceae</taxon>
        <taxon>Halorubrum</taxon>
    </lineage>
</organism>
<gene>
    <name evidence="2" type="ORF">EO776_03455</name>
</gene>
<dbReference type="RefSeq" id="WP_129452363.1">
    <property type="nucleotide sequence ID" value="NZ_CP034940.1"/>
</dbReference>
<accession>A0A481RCZ3</accession>
<feature type="region of interest" description="Disordered" evidence="1">
    <location>
        <begin position="81"/>
        <end position="112"/>
    </location>
</feature>